<accession>A0A1F4VN29</accession>
<organism evidence="1 2">
    <name type="scientific">candidate division WWE3 bacterium RIFCSPLOWO2_01_FULL_42_11</name>
    <dbReference type="NCBI Taxonomy" id="1802627"/>
    <lineage>
        <taxon>Bacteria</taxon>
        <taxon>Katanobacteria</taxon>
    </lineage>
</organism>
<evidence type="ECO:0008006" key="3">
    <source>
        <dbReference type="Google" id="ProtNLM"/>
    </source>
</evidence>
<proteinExistence type="predicted"/>
<name>A0A1F4VN29_UNCKA</name>
<dbReference type="CDD" id="cd11532">
    <property type="entry name" value="NTP-PPase_COG4997"/>
    <property type="match status" value="1"/>
</dbReference>
<dbReference type="SUPFAM" id="SSF101386">
    <property type="entry name" value="all-alpha NTP pyrophosphatases"/>
    <property type="match status" value="1"/>
</dbReference>
<protein>
    <recommendedName>
        <fullName evidence="3">Phosphoribosyl-ATP pyrophosphohydrolase</fullName>
    </recommendedName>
</protein>
<dbReference type="AlphaFoldDB" id="A0A1F4VN29"/>
<evidence type="ECO:0000313" key="1">
    <source>
        <dbReference type="EMBL" id="OGC58579.1"/>
    </source>
</evidence>
<reference evidence="1 2" key="1">
    <citation type="journal article" date="2016" name="Nat. Commun.">
        <title>Thousands of microbial genomes shed light on interconnected biogeochemical processes in an aquifer system.</title>
        <authorList>
            <person name="Anantharaman K."/>
            <person name="Brown C.T."/>
            <person name="Hug L.A."/>
            <person name="Sharon I."/>
            <person name="Castelle C.J."/>
            <person name="Probst A.J."/>
            <person name="Thomas B.C."/>
            <person name="Singh A."/>
            <person name="Wilkins M.J."/>
            <person name="Karaoz U."/>
            <person name="Brodie E.L."/>
            <person name="Williams K.H."/>
            <person name="Hubbard S.S."/>
            <person name="Banfield J.F."/>
        </authorList>
    </citation>
    <scope>NUCLEOTIDE SEQUENCE [LARGE SCALE GENOMIC DNA]</scope>
</reference>
<gene>
    <name evidence="1" type="ORF">A3A70_02205</name>
</gene>
<sequence>MGTKIFYNKLVRDKLPEIIKSLGGNSEIRILDEKEYVIELKRKLIEEAQELQNATNDEIVDELADQLELIKSIAKHHNISFSSVAANQASKRKIRGGFAKRIFLIWSSTK</sequence>
<dbReference type="Proteomes" id="UP000178964">
    <property type="component" value="Unassembled WGS sequence"/>
</dbReference>
<comment type="caution">
    <text evidence="1">The sequence shown here is derived from an EMBL/GenBank/DDBJ whole genome shotgun (WGS) entry which is preliminary data.</text>
</comment>
<evidence type="ECO:0000313" key="2">
    <source>
        <dbReference type="Proteomes" id="UP000178964"/>
    </source>
</evidence>
<dbReference type="InterPro" id="IPR038735">
    <property type="entry name" value="MSMEG_1276-like_NTP-PPase_dom"/>
</dbReference>
<dbReference type="EMBL" id="MEVK01000034">
    <property type="protein sequence ID" value="OGC58579.1"/>
    <property type="molecule type" value="Genomic_DNA"/>
</dbReference>